<evidence type="ECO:0000256" key="1">
    <source>
        <dbReference type="ARBA" id="ARBA00022574"/>
    </source>
</evidence>
<feature type="compositionally biased region" description="Low complexity" evidence="4">
    <location>
        <begin position="248"/>
        <end position="263"/>
    </location>
</feature>
<feature type="region of interest" description="Disordered" evidence="4">
    <location>
        <begin position="728"/>
        <end position="752"/>
    </location>
</feature>
<feature type="compositionally biased region" description="Low complexity" evidence="4">
    <location>
        <begin position="56"/>
        <end position="66"/>
    </location>
</feature>
<feature type="compositionally biased region" description="Low complexity" evidence="4">
    <location>
        <begin position="333"/>
        <end position="344"/>
    </location>
</feature>
<feature type="region of interest" description="Disordered" evidence="4">
    <location>
        <begin position="325"/>
        <end position="389"/>
    </location>
</feature>
<feature type="compositionally biased region" description="Polar residues" evidence="4">
    <location>
        <begin position="1"/>
        <end position="13"/>
    </location>
</feature>
<keyword evidence="6" id="KW-1185">Reference proteome</keyword>
<dbReference type="InterPro" id="IPR015943">
    <property type="entry name" value="WD40/YVTN_repeat-like_dom_sf"/>
</dbReference>
<evidence type="ECO:0000256" key="2">
    <source>
        <dbReference type="ARBA" id="ARBA00022737"/>
    </source>
</evidence>
<feature type="repeat" description="WD" evidence="3">
    <location>
        <begin position="619"/>
        <end position="661"/>
    </location>
</feature>
<dbReference type="PANTHER" id="PTHR14221:SF0">
    <property type="entry name" value="WD REPEAT-CONTAINING PROTEIN 44"/>
    <property type="match status" value="1"/>
</dbReference>
<dbReference type="InterPro" id="IPR001680">
    <property type="entry name" value="WD40_rpt"/>
</dbReference>
<dbReference type="SMART" id="SM00320">
    <property type="entry name" value="WD40"/>
    <property type="match status" value="6"/>
</dbReference>
<dbReference type="InterPro" id="IPR036322">
    <property type="entry name" value="WD40_repeat_dom_sf"/>
</dbReference>
<gene>
    <name evidence="5" type="ORF">UBRO2_02955</name>
</gene>
<dbReference type="PROSITE" id="PS50082">
    <property type="entry name" value="WD_REPEATS_2"/>
    <property type="match status" value="3"/>
</dbReference>
<reference evidence="5" key="1">
    <citation type="submission" date="2018-08" db="EMBL/GenBank/DDBJ databases">
        <authorList>
            <person name="Guldener U."/>
        </authorList>
    </citation>
    <scope>NUCLEOTIDE SEQUENCE</scope>
    <source>
        <strain evidence="5">UB2</strain>
    </source>
</reference>
<dbReference type="PROSITE" id="PS50294">
    <property type="entry name" value="WD_REPEATS_REGION"/>
    <property type="match status" value="2"/>
</dbReference>
<organism evidence="5 6">
    <name type="scientific">Ustilago bromivora</name>
    <dbReference type="NCBI Taxonomy" id="307758"/>
    <lineage>
        <taxon>Eukaryota</taxon>
        <taxon>Fungi</taxon>
        <taxon>Dikarya</taxon>
        <taxon>Basidiomycota</taxon>
        <taxon>Ustilaginomycotina</taxon>
        <taxon>Ustilaginomycetes</taxon>
        <taxon>Ustilaginales</taxon>
        <taxon>Ustilaginaceae</taxon>
        <taxon>Ustilago</taxon>
    </lineage>
</organism>
<dbReference type="Pfam" id="PF00400">
    <property type="entry name" value="WD40"/>
    <property type="match status" value="4"/>
</dbReference>
<evidence type="ECO:0000256" key="4">
    <source>
        <dbReference type="SAM" id="MobiDB-lite"/>
    </source>
</evidence>
<evidence type="ECO:0000313" key="6">
    <source>
        <dbReference type="Proteomes" id="UP000658997"/>
    </source>
</evidence>
<comment type="caution">
    <text evidence="5">The sequence shown here is derived from an EMBL/GenBank/DDBJ whole genome shotgun (WGS) entry which is preliminary data.</text>
</comment>
<keyword evidence="2" id="KW-0677">Repeat</keyword>
<feature type="region of interest" description="Disordered" evidence="4">
    <location>
        <begin position="1"/>
        <end position="66"/>
    </location>
</feature>
<dbReference type="InterPro" id="IPR040324">
    <property type="entry name" value="WDR44/Dgr2"/>
</dbReference>
<accession>A0A8H8TTJ4</accession>
<proteinExistence type="predicted"/>
<feature type="repeat" description="WD" evidence="3">
    <location>
        <begin position="798"/>
        <end position="816"/>
    </location>
</feature>
<dbReference type="Gene3D" id="2.130.10.10">
    <property type="entry name" value="YVTN repeat-like/Quinoprotein amine dehydrogenase"/>
    <property type="match status" value="1"/>
</dbReference>
<feature type="compositionally biased region" description="Polar residues" evidence="4">
    <location>
        <begin position="729"/>
        <end position="741"/>
    </location>
</feature>
<dbReference type="PANTHER" id="PTHR14221">
    <property type="entry name" value="WD REPEAT DOMAIN 44"/>
    <property type="match status" value="1"/>
</dbReference>
<sequence length="919" mass="98639">MSTAQPYLSSGFATPSPYDDIQSNQSPSTPKAPQRLPQNRFPSAPSSEARPTITPSTSSSSSSSYASFDVRNILHTPPPNPNKGFRLPRFSLWGRSTPESLLADSTVSLSPPSNVTSNLSKLHVSKERTYSLQSSANDHHLDILAHSDPESSSQAPPMTLPATQMPALTIHEAGDLLPRTSSKQSSIWRLRGGLFASFSSPSAHETSLKGLAQTADPTTPRDTAIVPPPSRFAACSEVLQGPTPPNRSTTFSSISSASCSSSSRPDLKKIRSQESIRSAASVRPADIDLSTSYSVVPAPKATKTKLRSKSKSSKEVDFDRVFLAQELHAPHPTSNSGSTGRSGSEAISPPLLQSEFPSNTSPESRRKRASWVPRRSTSPHAVHHRRSTDLVSYLPRASLTRSSTDHLDGNSQAQHAEAFCERGRVNRQLSASSHHTTNSSAAIHSTYASDVVPPKSPMLAITNISGELDTVEEVKTKRSKSATPKCKTYALQFSLDGRYLAAAGSDHLIRVYEVIASHTERAEEIELAQPQRTEDFCTRKLSAACPTSSVSSRSTTKSDSRAGTPDFAPVFRSVPVRVFAAHSGDVLDLSWSKNNFLLSCSSDKTAKLWHPNRSECLCTFATAATVSSVDFHPTDDRFFVTGGLDGKLRLWNITARRVQSVHDIPGVITAVAFSSSGQVVCVGTHSGSMITFSCSDTLAYVNTVTVKSAAASKSTQASKITSIHPIKLGSSSATQGPSTPTGEAGRGPSSAEAEYMTVTSNDSRIRIYSIASRRLISRFKSASYLNRSSQIRATASCDSQFVVSGSEDASIHVWSLAGHAPLLASLFSGIKRNKSIKSSKGSPDVRDHSTWRSWQAGSGSVRCAIFAPATTAQLLSLANDPLEQQTQTVAATVKSRIIVSTDDSNAIRVWRTDPQGRLI</sequence>
<feature type="compositionally biased region" description="Basic and acidic residues" evidence="4">
    <location>
        <begin position="265"/>
        <end position="274"/>
    </location>
</feature>
<dbReference type="SUPFAM" id="SSF50978">
    <property type="entry name" value="WD40 repeat-like"/>
    <property type="match status" value="1"/>
</dbReference>
<protein>
    <recommendedName>
        <fullName evidence="7">WD repeat-containing protein 44</fullName>
    </recommendedName>
</protein>
<evidence type="ECO:0000256" key="3">
    <source>
        <dbReference type="PROSITE-ProRule" id="PRU00221"/>
    </source>
</evidence>
<keyword evidence="1 3" id="KW-0853">WD repeat</keyword>
<evidence type="ECO:0008006" key="7">
    <source>
        <dbReference type="Google" id="ProtNLM"/>
    </source>
</evidence>
<dbReference type="AlphaFoldDB" id="A0A8H8TTJ4"/>
<dbReference type="Proteomes" id="UP000658997">
    <property type="component" value="Unassembled WGS sequence"/>
</dbReference>
<feature type="compositionally biased region" description="Polar residues" evidence="4">
    <location>
        <begin position="21"/>
        <end position="46"/>
    </location>
</feature>
<feature type="region of interest" description="Disordered" evidence="4">
    <location>
        <begin position="240"/>
        <end position="281"/>
    </location>
</feature>
<name>A0A8H8TTJ4_9BASI</name>
<evidence type="ECO:0000313" key="5">
    <source>
        <dbReference type="EMBL" id="SYW79271.1"/>
    </source>
</evidence>
<feature type="repeat" description="WD" evidence="3">
    <location>
        <begin position="579"/>
        <end position="619"/>
    </location>
</feature>
<dbReference type="EMBL" id="ULHB01000050">
    <property type="protein sequence ID" value="SYW79271.1"/>
    <property type="molecule type" value="Genomic_DNA"/>
</dbReference>